<evidence type="ECO:0000256" key="1">
    <source>
        <dbReference type="ARBA" id="ARBA00022527"/>
    </source>
</evidence>
<dbReference type="InterPro" id="IPR003594">
    <property type="entry name" value="HATPase_dom"/>
</dbReference>
<dbReference type="CDD" id="cd16936">
    <property type="entry name" value="HATPase_RsbW-like"/>
    <property type="match status" value="1"/>
</dbReference>
<evidence type="ECO:0000313" key="3">
    <source>
        <dbReference type="EMBL" id="RSD14300.1"/>
    </source>
</evidence>
<reference evidence="3 4" key="1">
    <citation type="submission" date="2018-12" db="EMBL/GenBank/DDBJ databases">
        <title>Amycolatopsis eburnea sp. nov. actinomycete associate with arbuscular mycorrhiza fungal spore.</title>
        <authorList>
            <person name="Lumyong S."/>
            <person name="Chaiya L."/>
        </authorList>
    </citation>
    <scope>NUCLEOTIDE SEQUENCE [LARGE SCALE GENOMIC DNA]</scope>
    <source>
        <strain evidence="3 4">GLM-1</strain>
    </source>
</reference>
<keyword evidence="1" id="KW-0418">Kinase</keyword>
<dbReference type="PANTHER" id="PTHR35526">
    <property type="entry name" value="ANTI-SIGMA-F FACTOR RSBW-RELATED"/>
    <property type="match status" value="1"/>
</dbReference>
<dbReference type="InterPro" id="IPR050267">
    <property type="entry name" value="Anti-sigma-factor_SerPK"/>
</dbReference>
<keyword evidence="3" id="KW-0067">ATP-binding</keyword>
<keyword evidence="1" id="KW-0723">Serine/threonine-protein kinase</keyword>
<dbReference type="GO" id="GO:0004674">
    <property type="term" value="F:protein serine/threonine kinase activity"/>
    <property type="evidence" value="ECO:0007669"/>
    <property type="project" value="UniProtKB-KW"/>
</dbReference>
<evidence type="ECO:0000259" key="2">
    <source>
        <dbReference type="Pfam" id="PF13581"/>
    </source>
</evidence>
<sequence>MDFDQELARLTDRLAAAAETTVALSDRPDLRQVRSVVAEALTFGACPDDRYGGVLLVIDELVGNAYQHTTAVHELRVTRTAENLLVEVSDADPDITPVHACGPGSGRFGLRLVGQLTVDWGVRADSVGKVVWALIPLKVFPAVP</sequence>
<dbReference type="AlphaFoldDB" id="A0A427T5S4"/>
<dbReference type="Pfam" id="PF13581">
    <property type="entry name" value="HATPase_c_2"/>
    <property type="match status" value="1"/>
</dbReference>
<evidence type="ECO:0000313" key="4">
    <source>
        <dbReference type="Proteomes" id="UP000267081"/>
    </source>
</evidence>
<dbReference type="GO" id="GO:0005524">
    <property type="term" value="F:ATP binding"/>
    <property type="evidence" value="ECO:0007669"/>
    <property type="project" value="UniProtKB-KW"/>
</dbReference>
<organism evidence="3 4">
    <name type="scientific">Amycolatopsis eburnea</name>
    <dbReference type="NCBI Taxonomy" id="2267691"/>
    <lineage>
        <taxon>Bacteria</taxon>
        <taxon>Bacillati</taxon>
        <taxon>Actinomycetota</taxon>
        <taxon>Actinomycetes</taxon>
        <taxon>Pseudonocardiales</taxon>
        <taxon>Pseudonocardiaceae</taxon>
        <taxon>Amycolatopsis</taxon>
    </lineage>
</organism>
<proteinExistence type="predicted"/>
<name>A0A427T5S4_9PSEU</name>
<accession>A0A427T5S4</accession>
<gene>
    <name evidence="3" type="ORF">EIY87_28325</name>
</gene>
<dbReference type="OrthoDB" id="4325132at2"/>
<comment type="caution">
    <text evidence="3">The sequence shown here is derived from an EMBL/GenBank/DDBJ whole genome shotgun (WGS) entry which is preliminary data.</text>
</comment>
<keyword evidence="4" id="KW-1185">Reference proteome</keyword>
<dbReference type="PANTHER" id="PTHR35526:SF3">
    <property type="entry name" value="ANTI-SIGMA-F FACTOR RSBW"/>
    <property type="match status" value="1"/>
</dbReference>
<keyword evidence="3" id="KW-0547">Nucleotide-binding</keyword>
<keyword evidence="1" id="KW-0808">Transferase</keyword>
<dbReference type="InterPro" id="IPR036890">
    <property type="entry name" value="HATPase_C_sf"/>
</dbReference>
<feature type="domain" description="Histidine kinase/HSP90-like ATPase" evidence="2">
    <location>
        <begin position="29"/>
        <end position="133"/>
    </location>
</feature>
<dbReference type="SUPFAM" id="SSF55874">
    <property type="entry name" value="ATPase domain of HSP90 chaperone/DNA topoisomerase II/histidine kinase"/>
    <property type="match status" value="1"/>
</dbReference>
<protein>
    <submittedName>
        <fullName evidence="3">ATP-binding protein</fullName>
    </submittedName>
</protein>
<dbReference type="Proteomes" id="UP000267081">
    <property type="component" value="Unassembled WGS sequence"/>
</dbReference>
<dbReference type="Gene3D" id="3.30.565.10">
    <property type="entry name" value="Histidine kinase-like ATPase, C-terminal domain"/>
    <property type="match status" value="1"/>
</dbReference>
<dbReference type="EMBL" id="RSEC01000058">
    <property type="protein sequence ID" value="RSD14300.1"/>
    <property type="molecule type" value="Genomic_DNA"/>
</dbReference>